<comment type="function">
    <text evidence="2 11">Is required not only for elongation of protein synthesis but also for the initiation of all mRNA translation through initiator tRNA(fMet) aminoacylation.</text>
</comment>
<dbReference type="FunFam" id="2.170.220.10:FF:000001">
    <property type="entry name" value="methionine--tRNA ligase, mitochondrial"/>
    <property type="match status" value="1"/>
</dbReference>
<dbReference type="Gene3D" id="1.10.730.10">
    <property type="entry name" value="Isoleucyl-tRNA Synthetase, Domain 1"/>
    <property type="match status" value="1"/>
</dbReference>
<comment type="cofactor">
    <cofactor evidence="1">
        <name>Zn(2+)</name>
        <dbReference type="ChEBI" id="CHEBI:29105"/>
    </cofactor>
</comment>
<dbReference type="InterPro" id="IPR023457">
    <property type="entry name" value="Met-tRNA_synth_2"/>
</dbReference>
<evidence type="ECO:0000259" key="15">
    <source>
        <dbReference type="Pfam" id="PF19303"/>
    </source>
</evidence>
<evidence type="ECO:0000256" key="2">
    <source>
        <dbReference type="ARBA" id="ARBA00003314"/>
    </source>
</evidence>
<dbReference type="CDD" id="cd07957">
    <property type="entry name" value="Anticodon_Ia_Met"/>
    <property type="match status" value="1"/>
</dbReference>
<evidence type="ECO:0000256" key="5">
    <source>
        <dbReference type="ARBA" id="ARBA00022741"/>
    </source>
</evidence>
<sequence>MNLVNKTKKTFALTTPLYYVNDVPHIGSAYTTIAADVVARFQRLLGHQVLLITGTDEHGQKIQRSAESLGKGPQEFCDEIVPSFVSLWQLLDIQYDRFSRTTAPRHQAIVKEFFERVWESGDIYQGQQQGWYCVSCEEFKEERDLLEGHRCPIHTNKEVEWRDEQNYFFRLSKYQTKLTEFYQSQPDFIQPESRRNEVLSFVNQGLQDFSISRVNLDWGFPVPVDPKHTLYVWFDALLGYVTALLEPDAEPTLANALETWWPINLHLIGKDILRFHAVYWPAMLLSAGLPLPEKVFGHGFLTKDGQKMGKSLGNTLDPVALVKSYGSDAVRYYFLKEIEFGKDGDFNEVRFINVLNADLANDLGNLLNRTLSMVKKYCAENNVPSIGNEGIPDENPLKAIGLRLGEQVKQAYQELAFSQACVAILSLAQASNKFIDEQAPWSLYKQGQQESVEKVLYAVLESVRLAAYLLSPIIPNISSDIYQQLGFGINFNNRIESSVNAPFATHATWGLLSSKQQLGKHQPVFQRIEPPKNY</sequence>
<feature type="binding site" evidence="11">
    <location>
        <position position="136"/>
    </location>
    <ligand>
        <name>Zn(2+)</name>
        <dbReference type="ChEBI" id="CHEBI:29105"/>
    </ligand>
</feature>
<comment type="caution">
    <text evidence="16">The sequence shown here is derived from an EMBL/GenBank/DDBJ whole genome shotgun (WGS) entry which is preliminary data.</text>
</comment>
<dbReference type="Pfam" id="PF09334">
    <property type="entry name" value="tRNA-synt_1g"/>
    <property type="match status" value="1"/>
</dbReference>
<feature type="domain" description="Methionyl-tRNA synthetase anticodon-binding" evidence="15">
    <location>
        <begin position="383"/>
        <end position="486"/>
    </location>
</feature>
<dbReference type="GO" id="GO:0004825">
    <property type="term" value="F:methionine-tRNA ligase activity"/>
    <property type="evidence" value="ECO:0007669"/>
    <property type="project" value="UniProtKB-UniRule"/>
</dbReference>
<dbReference type="NCBIfam" id="NF008900">
    <property type="entry name" value="PRK12267.1"/>
    <property type="match status" value="1"/>
</dbReference>
<dbReference type="Gene3D" id="3.40.50.620">
    <property type="entry name" value="HUPs"/>
    <property type="match status" value="1"/>
</dbReference>
<feature type="binding site" evidence="11">
    <location>
        <position position="154"/>
    </location>
    <ligand>
        <name>Zn(2+)</name>
        <dbReference type="ChEBI" id="CHEBI:29105"/>
    </ligand>
</feature>
<dbReference type="GO" id="GO:0046872">
    <property type="term" value="F:metal ion binding"/>
    <property type="evidence" value="ECO:0007669"/>
    <property type="project" value="UniProtKB-KW"/>
</dbReference>
<evidence type="ECO:0000256" key="8">
    <source>
        <dbReference type="ARBA" id="ARBA00022917"/>
    </source>
</evidence>
<dbReference type="Pfam" id="PF01406">
    <property type="entry name" value="tRNA-synt_1e"/>
    <property type="match status" value="1"/>
</dbReference>
<proteinExistence type="inferred from homology"/>
<evidence type="ECO:0000256" key="1">
    <source>
        <dbReference type="ARBA" id="ARBA00001947"/>
    </source>
</evidence>
<evidence type="ECO:0000256" key="9">
    <source>
        <dbReference type="ARBA" id="ARBA00023146"/>
    </source>
</evidence>
<evidence type="ECO:0000256" key="3">
    <source>
        <dbReference type="ARBA" id="ARBA00022598"/>
    </source>
</evidence>
<keyword evidence="6" id="KW-0862">Zinc</keyword>
<evidence type="ECO:0000259" key="14">
    <source>
        <dbReference type="Pfam" id="PF09334"/>
    </source>
</evidence>
<dbReference type="CDD" id="cd00814">
    <property type="entry name" value="MetRS_core"/>
    <property type="match status" value="1"/>
</dbReference>
<dbReference type="HAMAP" id="MF_01228">
    <property type="entry name" value="Met_tRNA_synth_type2"/>
    <property type="match status" value="1"/>
</dbReference>
<keyword evidence="4" id="KW-0479">Metal-binding</keyword>
<keyword evidence="5 11" id="KW-0547">Nucleotide-binding</keyword>
<keyword evidence="8 11" id="KW-0648">Protein biosynthesis</keyword>
<dbReference type="InterPro" id="IPR009080">
    <property type="entry name" value="tRNAsynth_Ia_anticodon-bd"/>
</dbReference>
<comment type="catalytic activity">
    <reaction evidence="10 11">
        <text>tRNA(Met) + L-methionine + ATP = L-methionyl-tRNA(Met) + AMP + diphosphate</text>
        <dbReference type="Rhea" id="RHEA:13481"/>
        <dbReference type="Rhea" id="RHEA-COMP:9667"/>
        <dbReference type="Rhea" id="RHEA-COMP:9698"/>
        <dbReference type="ChEBI" id="CHEBI:30616"/>
        <dbReference type="ChEBI" id="CHEBI:33019"/>
        <dbReference type="ChEBI" id="CHEBI:57844"/>
        <dbReference type="ChEBI" id="CHEBI:78442"/>
        <dbReference type="ChEBI" id="CHEBI:78530"/>
        <dbReference type="ChEBI" id="CHEBI:456215"/>
        <dbReference type="EC" id="6.1.1.10"/>
    </reaction>
</comment>
<evidence type="ECO:0000259" key="13">
    <source>
        <dbReference type="Pfam" id="PF01406"/>
    </source>
</evidence>
<dbReference type="InterPro" id="IPR015413">
    <property type="entry name" value="Methionyl/Leucyl_tRNA_Synth"/>
</dbReference>
<feature type="short sequence motif" description="'KMSKS' region" evidence="11">
    <location>
        <begin position="307"/>
        <end position="311"/>
    </location>
</feature>
<comment type="similarity">
    <text evidence="12">Belongs to the class-I aminoacyl-tRNA synthetase family.</text>
</comment>
<evidence type="ECO:0000256" key="6">
    <source>
        <dbReference type="ARBA" id="ARBA00022833"/>
    </source>
</evidence>
<dbReference type="PRINTS" id="PR01041">
    <property type="entry name" value="TRNASYNTHMET"/>
</dbReference>
<evidence type="ECO:0000256" key="4">
    <source>
        <dbReference type="ARBA" id="ARBA00022723"/>
    </source>
</evidence>
<dbReference type="AlphaFoldDB" id="A0A367RAQ4"/>
<organism evidence="16 17">
    <name type="scientific">Nostoc punctiforme NIES-2108</name>
    <dbReference type="NCBI Taxonomy" id="1356359"/>
    <lineage>
        <taxon>Bacteria</taxon>
        <taxon>Bacillati</taxon>
        <taxon>Cyanobacteriota</taxon>
        <taxon>Cyanophyceae</taxon>
        <taxon>Nostocales</taxon>
        <taxon>Nostocaceae</taxon>
        <taxon>Nostoc</taxon>
    </lineage>
</organism>
<evidence type="ECO:0000256" key="10">
    <source>
        <dbReference type="ARBA" id="ARBA00047364"/>
    </source>
</evidence>
<gene>
    <name evidence="11" type="primary">metG</name>
    <name evidence="16" type="ORF">A6769_24555</name>
</gene>
<accession>A0A367RAQ4</accession>
<comment type="subunit">
    <text evidence="11">Monomer.</text>
</comment>
<dbReference type="GO" id="GO:0005524">
    <property type="term" value="F:ATP binding"/>
    <property type="evidence" value="ECO:0007669"/>
    <property type="project" value="UniProtKB-UniRule"/>
</dbReference>
<evidence type="ECO:0000313" key="17">
    <source>
        <dbReference type="Proteomes" id="UP000252085"/>
    </source>
</evidence>
<dbReference type="EC" id="6.1.1.10" evidence="11"/>
<dbReference type="EMBL" id="LXQE01000159">
    <property type="protein sequence ID" value="RCJ33616.1"/>
    <property type="molecule type" value="Genomic_DNA"/>
</dbReference>
<dbReference type="InterPro" id="IPR014758">
    <property type="entry name" value="Met-tRNA_synth"/>
</dbReference>
<evidence type="ECO:0000256" key="11">
    <source>
        <dbReference type="HAMAP-Rule" id="MF_01228"/>
    </source>
</evidence>
<dbReference type="GO" id="GO:0005737">
    <property type="term" value="C:cytoplasm"/>
    <property type="evidence" value="ECO:0007669"/>
    <property type="project" value="UniProtKB-SubCell"/>
</dbReference>
<evidence type="ECO:0000256" key="12">
    <source>
        <dbReference type="RuleBase" id="RU363039"/>
    </source>
</evidence>
<keyword evidence="9 11" id="KW-0030">Aminoacyl-tRNA synthetase</keyword>
<evidence type="ECO:0000313" key="16">
    <source>
        <dbReference type="EMBL" id="RCJ33616.1"/>
    </source>
</evidence>
<feature type="short sequence motif" description="'HIGH' region" evidence="11">
    <location>
        <begin position="18"/>
        <end position="28"/>
    </location>
</feature>
<comment type="caution">
    <text evidence="11">Lacks conserved residue(s) required for the propagation of feature annotation.</text>
</comment>
<feature type="binding site" evidence="11">
    <location>
        <position position="151"/>
    </location>
    <ligand>
        <name>Zn(2+)</name>
        <dbReference type="ChEBI" id="CHEBI:29105"/>
    </ligand>
</feature>
<dbReference type="InterPro" id="IPR014729">
    <property type="entry name" value="Rossmann-like_a/b/a_fold"/>
</dbReference>
<feature type="domain" description="Methionyl/Leucyl tRNA synthetase" evidence="14">
    <location>
        <begin position="149"/>
        <end position="371"/>
    </location>
</feature>
<dbReference type="Pfam" id="PF19303">
    <property type="entry name" value="Anticodon_3"/>
    <property type="match status" value="1"/>
</dbReference>
<dbReference type="PANTHER" id="PTHR43326:SF1">
    <property type="entry name" value="METHIONINE--TRNA LIGASE, MITOCHONDRIAL"/>
    <property type="match status" value="1"/>
</dbReference>
<dbReference type="InterPro" id="IPR041872">
    <property type="entry name" value="Anticodon_Met"/>
</dbReference>
<dbReference type="Proteomes" id="UP000252085">
    <property type="component" value="Unassembled WGS sequence"/>
</dbReference>
<keyword evidence="3 11" id="KW-0436">Ligase</keyword>
<keyword evidence="7 11" id="KW-0067">ATP-binding</keyword>
<dbReference type="SUPFAM" id="SSF52374">
    <property type="entry name" value="Nucleotidylyl transferase"/>
    <property type="match status" value="1"/>
</dbReference>
<dbReference type="GO" id="GO:0006431">
    <property type="term" value="P:methionyl-tRNA aminoacylation"/>
    <property type="evidence" value="ECO:0007669"/>
    <property type="project" value="UniProtKB-UniRule"/>
</dbReference>
<evidence type="ECO:0000256" key="7">
    <source>
        <dbReference type="ARBA" id="ARBA00022840"/>
    </source>
</evidence>
<dbReference type="Gene3D" id="2.170.220.10">
    <property type="match status" value="1"/>
</dbReference>
<reference evidence="16 17" key="1">
    <citation type="submission" date="2016-04" db="EMBL/GenBank/DDBJ databases">
        <authorList>
            <person name="Evans L.H."/>
            <person name="Alamgir A."/>
            <person name="Owens N."/>
            <person name="Weber N.D."/>
            <person name="Virtaneva K."/>
            <person name="Barbian K."/>
            <person name="Babar A."/>
            <person name="Rosenke K."/>
        </authorList>
    </citation>
    <scope>NUCLEOTIDE SEQUENCE [LARGE SCALE GENOMIC DNA]</scope>
    <source>
        <strain evidence="16">NIES-2108</strain>
    </source>
</reference>
<dbReference type="InterPro" id="IPR032678">
    <property type="entry name" value="tRNA-synt_1_cat_dom"/>
</dbReference>
<feature type="domain" description="tRNA synthetases class I catalytic" evidence="13">
    <location>
        <begin position="20"/>
        <end position="141"/>
    </location>
</feature>
<feature type="binding site" evidence="11">
    <location>
        <position position="133"/>
    </location>
    <ligand>
        <name>Zn(2+)</name>
        <dbReference type="ChEBI" id="CHEBI:29105"/>
    </ligand>
</feature>
<comment type="subcellular location">
    <subcellularLocation>
        <location evidence="11">Cytoplasm</location>
    </subcellularLocation>
</comment>
<keyword evidence="11" id="KW-0963">Cytoplasm</keyword>
<dbReference type="SUPFAM" id="SSF47323">
    <property type="entry name" value="Anticodon-binding domain of a subclass of class I aminoacyl-tRNA synthetases"/>
    <property type="match status" value="1"/>
</dbReference>
<dbReference type="NCBIfam" id="TIGR00398">
    <property type="entry name" value="metG"/>
    <property type="match status" value="1"/>
</dbReference>
<dbReference type="PANTHER" id="PTHR43326">
    <property type="entry name" value="METHIONYL-TRNA SYNTHETASE"/>
    <property type="match status" value="1"/>
</dbReference>
<name>A0A367RAQ4_NOSPU</name>
<protein>
    <recommendedName>
        <fullName evidence="11">Methionine--tRNA ligase</fullName>
        <ecNumber evidence="11">6.1.1.10</ecNumber>
    </recommendedName>
    <alternativeName>
        <fullName evidence="11">Methionyl-tRNA synthetase</fullName>
        <shortName evidence="11">MetRS</shortName>
    </alternativeName>
</protein>
<dbReference type="InterPro" id="IPR033911">
    <property type="entry name" value="MetRS_core"/>
</dbReference>